<gene>
    <name evidence="1" type="ORF">S01H4_55516</name>
</gene>
<accession>X1CFB8</accession>
<dbReference type="AlphaFoldDB" id="X1CFB8"/>
<protein>
    <recommendedName>
        <fullName evidence="2">Transposase</fullName>
    </recommendedName>
</protein>
<evidence type="ECO:0008006" key="2">
    <source>
        <dbReference type="Google" id="ProtNLM"/>
    </source>
</evidence>
<sequence length="49" mass="6007">MNELQKLYKSKSNAYTKVLNTLRNYILDDRSIDPKSKWLYRYRKYGMLS</sequence>
<dbReference type="EMBL" id="BART01032049">
    <property type="protein sequence ID" value="GAH06966.1"/>
    <property type="molecule type" value="Genomic_DNA"/>
</dbReference>
<name>X1CFB8_9ZZZZ</name>
<evidence type="ECO:0000313" key="1">
    <source>
        <dbReference type="EMBL" id="GAH06966.1"/>
    </source>
</evidence>
<organism evidence="1">
    <name type="scientific">marine sediment metagenome</name>
    <dbReference type="NCBI Taxonomy" id="412755"/>
    <lineage>
        <taxon>unclassified sequences</taxon>
        <taxon>metagenomes</taxon>
        <taxon>ecological metagenomes</taxon>
    </lineage>
</organism>
<comment type="caution">
    <text evidence="1">The sequence shown here is derived from an EMBL/GenBank/DDBJ whole genome shotgun (WGS) entry which is preliminary data.</text>
</comment>
<proteinExistence type="predicted"/>
<reference evidence="1" key="1">
    <citation type="journal article" date="2014" name="Front. Microbiol.">
        <title>High frequency of phylogenetically diverse reductive dehalogenase-homologous genes in deep subseafloor sedimentary metagenomes.</title>
        <authorList>
            <person name="Kawai M."/>
            <person name="Futagami T."/>
            <person name="Toyoda A."/>
            <person name="Takaki Y."/>
            <person name="Nishi S."/>
            <person name="Hori S."/>
            <person name="Arai W."/>
            <person name="Tsubouchi T."/>
            <person name="Morono Y."/>
            <person name="Uchiyama I."/>
            <person name="Ito T."/>
            <person name="Fujiyama A."/>
            <person name="Inagaki F."/>
            <person name="Takami H."/>
        </authorList>
    </citation>
    <scope>NUCLEOTIDE SEQUENCE</scope>
    <source>
        <strain evidence="1">Expedition CK06-06</strain>
    </source>
</reference>